<comment type="caution">
    <text evidence="12">The sequence shown here is derived from an EMBL/GenBank/DDBJ whole genome shotgun (WGS) entry which is preliminary data.</text>
</comment>
<keyword evidence="8" id="KW-1133">Transmembrane helix</keyword>
<name>A0ABU1RWK9_9GAMM</name>
<sequence>MKRERGAALLLVLWLIALLTALIGAFALTARVEALQGKILSGGARAQELARAGVEYSLVRLADSEPTTRWLPDGRSYRWGYAGGEVELQIVDETGKVDLNQAGAPLLTALMQAVGTDREQAERIAAAILDWRDPDPLTQVNGGAEDPDYAAAGRPYGAKDAPFETVAEVEQVLGMTPELYARLEPSLTLYSGRGEPDPTYAQAPVLTAMGLDPAAYLAQRKAPTPGAGAAQLVGGGSGTYSIDSRARLDDGRVAVLRTVVRAGSGSVPGSVYTALRWQEGTAPQ</sequence>
<dbReference type="EMBL" id="JAVDTT010000005">
    <property type="protein sequence ID" value="MDR6843168.1"/>
    <property type="molecule type" value="Genomic_DNA"/>
</dbReference>
<dbReference type="Pfam" id="PF21687">
    <property type="entry name" value="T2SSK_1st"/>
    <property type="match status" value="1"/>
</dbReference>
<evidence type="ECO:0000313" key="12">
    <source>
        <dbReference type="EMBL" id="MDR6843168.1"/>
    </source>
</evidence>
<evidence type="ECO:0000256" key="9">
    <source>
        <dbReference type="ARBA" id="ARBA00023136"/>
    </source>
</evidence>
<proteinExistence type="inferred from homology"/>
<keyword evidence="13" id="KW-1185">Reference proteome</keyword>
<keyword evidence="6" id="KW-0812">Transmembrane</keyword>
<gene>
    <name evidence="12" type="ORF">J2W94_003475</name>
</gene>
<evidence type="ECO:0000256" key="8">
    <source>
        <dbReference type="ARBA" id="ARBA00022989"/>
    </source>
</evidence>
<dbReference type="PANTHER" id="PTHR38831">
    <property type="entry name" value="TYPE II SECRETION SYSTEM PROTEIN K"/>
    <property type="match status" value="1"/>
</dbReference>
<evidence type="ECO:0000256" key="4">
    <source>
        <dbReference type="ARBA" id="ARBA00022475"/>
    </source>
</evidence>
<dbReference type="PANTHER" id="PTHR38831:SF2">
    <property type="entry name" value="TYPE II SECRETION SYSTEM PROTEIN K"/>
    <property type="match status" value="1"/>
</dbReference>
<evidence type="ECO:0000256" key="10">
    <source>
        <dbReference type="PIRNR" id="PIRNR002786"/>
    </source>
</evidence>
<accession>A0ABU1RWK9</accession>
<evidence type="ECO:0000256" key="6">
    <source>
        <dbReference type="ARBA" id="ARBA00022692"/>
    </source>
</evidence>
<evidence type="ECO:0000256" key="2">
    <source>
        <dbReference type="ARBA" id="ARBA00007246"/>
    </source>
</evidence>
<dbReference type="RefSeq" id="WP_310096084.1">
    <property type="nucleotide sequence ID" value="NZ_JAVDTT010000005.1"/>
</dbReference>
<keyword evidence="3 10" id="KW-0813">Transport</keyword>
<evidence type="ECO:0000313" key="13">
    <source>
        <dbReference type="Proteomes" id="UP001254759"/>
    </source>
</evidence>
<feature type="domain" description="T2SS protein K first SAM-like" evidence="11">
    <location>
        <begin position="100"/>
        <end position="190"/>
    </location>
</feature>
<dbReference type="Proteomes" id="UP001254759">
    <property type="component" value="Unassembled WGS sequence"/>
</dbReference>
<evidence type="ECO:0000256" key="3">
    <source>
        <dbReference type="ARBA" id="ARBA00022448"/>
    </source>
</evidence>
<dbReference type="PIRSF" id="PIRSF002786">
    <property type="entry name" value="XcpX"/>
    <property type="match status" value="1"/>
</dbReference>
<reference evidence="12 13" key="1">
    <citation type="submission" date="2023-07" db="EMBL/GenBank/DDBJ databases">
        <title>Sorghum-associated microbial communities from plants grown in Nebraska, USA.</title>
        <authorList>
            <person name="Schachtman D."/>
        </authorList>
    </citation>
    <scope>NUCLEOTIDE SEQUENCE [LARGE SCALE GENOMIC DNA]</scope>
    <source>
        <strain evidence="12 13">BE107</strain>
    </source>
</reference>
<keyword evidence="5 10" id="KW-0997">Cell inner membrane</keyword>
<keyword evidence="4 10" id="KW-1003">Cell membrane</keyword>
<organism evidence="12 13">
    <name type="scientific">Pseudoxanthomonas sacheonensis</name>
    <dbReference type="NCBI Taxonomy" id="443615"/>
    <lineage>
        <taxon>Bacteria</taxon>
        <taxon>Pseudomonadati</taxon>
        <taxon>Pseudomonadota</taxon>
        <taxon>Gammaproteobacteria</taxon>
        <taxon>Lysobacterales</taxon>
        <taxon>Lysobacteraceae</taxon>
        <taxon>Pseudoxanthomonas</taxon>
    </lineage>
</organism>
<dbReference type="SUPFAM" id="SSF158544">
    <property type="entry name" value="GspK insert domain-like"/>
    <property type="match status" value="1"/>
</dbReference>
<evidence type="ECO:0000259" key="11">
    <source>
        <dbReference type="Pfam" id="PF21687"/>
    </source>
</evidence>
<evidence type="ECO:0000256" key="5">
    <source>
        <dbReference type="ARBA" id="ARBA00022519"/>
    </source>
</evidence>
<comment type="similarity">
    <text evidence="2 10">Belongs to the GSP K family.</text>
</comment>
<keyword evidence="9 10" id="KW-0472">Membrane</keyword>
<dbReference type="InterPro" id="IPR049031">
    <property type="entry name" value="T2SSK_SAM-like_1st"/>
</dbReference>
<dbReference type="InterPro" id="IPR005628">
    <property type="entry name" value="GspK"/>
</dbReference>
<dbReference type="InterPro" id="IPR038072">
    <property type="entry name" value="GspK_central_sf"/>
</dbReference>
<evidence type="ECO:0000256" key="1">
    <source>
        <dbReference type="ARBA" id="ARBA00004533"/>
    </source>
</evidence>
<comment type="subcellular location">
    <subcellularLocation>
        <location evidence="1 10">Cell inner membrane</location>
    </subcellularLocation>
</comment>
<protein>
    <recommendedName>
        <fullName evidence="10">Type II secretion system protein K</fullName>
    </recommendedName>
</protein>
<dbReference type="Gene3D" id="1.10.40.60">
    <property type="entry name" value="EpsJ-like"/>
    <property type="match status" value="1"/>
</dbReference>
<evidence type="ECO:0000256" key="7">
    <source>
        <dbReference type="ARBA" id="ARBA00022927"/>
    </source>
</evidence>
<keyword evidence="7" id="KW-0653">Protein transport</keyword>